<name>A0A9P0PN74_ACAOB</name>
<sequence length="97" mass="11125">MFHRAMNQYKYTKLYPATHLQTSASCKDVKGPRSIPSTTSLCLFYPRIPYMAPIRKEISFHCLLSYEYSANLPIEYLPTMQISNDALSSDAPHVCLF</sequence>
<gene>
    <name evidence="1" type="ORF">ACAOBT_LOCUS20907</name>
</gene>
<organism evidence="1 2">
    <name type="scientific">Acanthoscelides obtectus</name>
    <name type="common">Bean weevil</name>
    <name type="synonym">Bruchus obtectus</name>
    <dbReference type="NCBI Taxonomy" id="200917"/>
    <lineage>
        <taxon>Eukaryota</taxon>
        <taxon>Metazoa</taxon>
        <taxon>Ecdysozoa</taxon>
        <taxon>Arthropoda</taxon>
        <taxon>Hexapoda</taxon>
        <taxon>Insecta</taxon>
        <taxon>Pterygota</taxon>
        <taxon>Neoptera</taxon>
        <taxon>Endopterygota</taxon>
        <taxon>Coleoptera</taxon>
        <taxon>Polyphaga</taxon>
        <taxon>Cucujiformia</taxon>
        <taxon>Chrysomeloidea</taxon>
        <taxon>Chrysomelidae</taxon>
        <taxon>Bruchinae</taxon>
        <taxon>Bruchini</taxon>
        <taxon>Acanthoscelides</taxon>
    </lineage>
</organism>
<dbReference type="AlphaFoldDB" id="A0A9P0PN74"/>
<keyword evidence="2" id="KW-1185">Reference proteome</keyword>
<evidence type="ECO:0000313" key="1">
    <source>
        <dbReference type="EMBL" id="CAH1992518.1"/>
    </source>
</evidence>
<dbReference type="Proteomes" id="UP001152888">
    <property type="component" value="Unassembled WGS sequence"/>
</dbReference>
<comment type="caution">
    <text evidence="1">The sequence shown here is derived from an EMBL/GenBank/DDBJ whole genome shotgun (WGS) entry which is preliminary data.</text>
</comment>
<dbReference type="EMBL" id="CAKOFQ010007146">
    <property type="protein sequence ID" value="CAH1992518.1"/>
    <property type="molecule type" value="Genomic_DNA"/>
</dbReference>
<proteinExistence type="predicted"/>
<protein>
    <submittedName>
        <fullName evidence="1">Uncharacterized protein</fullName>
    </submittedName>
</protein>
<dbReference type="PROSITE" id="PS51257">
    <property type="entry name" value="PROKAR_LIPOPROTEIN"/>
    <property type="match status" value="1"/>
</dbReference>
<evidence type="ECO:0000313" key="2">
    <source>
        <dbReference type="Proteomes" id="UP001152888"/>
    </source>
</evidence>
<reference evidence="1" key="1">
    <citation type="submission" date="2022-03" db="EMBL/GenBank/DDBJ databases">
        <authorList>
            <person name="Sayadi A."/>
        </authorList>
    </citation>
    <scope>NUCLEOTIDE SEQUENCE</scope>
</reference>
<accession>A0A9P0PN74</accession>